<evidence type="ECO:0000313" key="2">
    <source>
        <dbReference type="EMBL" id="MBC5846262.1"/>
    </source>
</evidence>
<dbReference type="Proteomes" id="UP000641454">
    <property type="component" value="Unassembled WGS sequence"/>
</dbReference>
<feature type="signal peptide" evidence="1">
    <location>
        <begin position="1"/>
        <end position="21"/>
    </location>
</feature>
<dbReference type="InterPro" id="IPR025514">
    <property type="entry name" value="DUF4402"/>
</dbReference>
<gene>
    <name evidence="2" type="ORF">H8R25_17750</name>
</gene>
<dbReference type="Pfam" id="PF14352">
    <property type="entry name" value="DUF4402"/>
    <property type="match status" value="1"/>
</dbReference>
<evidence type="ECO:0000256" key="1">
    <source>
        <dbReference type="SAM" id="SignalP"/>
    </source>
</evidence>
<keyword evidence="3" id="KW-1185">Reference proteome</keyword>
<comment type="caution">
    <text evidence="2">The sequence shown here is derived from an EMBL/GenBank/DDBJ whole genome shotgun (WGS) entry which is preliminary data.</text>
</comment>
<protein>
    <submittedName>
        <fullName evidence="2">DUF4402 domain-containing protein</fullName>
    </submittedName>
</protein>
<accession>A0A923N2W7</accession>
<sequence>MKKITLFAILAIAAFSSSAYAQTVVSQAATATATIITPIAIIKVVDMNFGDISTNGTDGTVTLDFLSGRVAAGGASFSSTTPGTISSAKFTVTGKADYAYSISIPQTITLTHTNTTSVMQVTNIGNNVGTTGMLTGGAQDIFVGGKLNLVGAQTAGVYTNTADLKVTVNYN</sequence>
<feature type="chain" id="PRO_5037943591" evidence="1">
    <location>
        <begin position="22"/>
        <end position="171"/>
    </location>
</feature>
<reference evidence="2 3" key="1">
    <citation type="submission" date="2020-08" db="EMBL/GenBank/DDBJ databases">
        <title>Description of novel Flavobacterium F-392 isolate.</title>
        <authorList>
            <person name="Saticioglu I.B."/>
            <person name="Duman M."/>
            <person name="Altun S."/>
        </authorList>
    </citation>
    <scope>NUCLEOTIDE SEQUENCE [LARGE SCALE GENOMIC DNA]</scope>
    <source>
        <strain evidence="2 3">F-392</strain>
    </source>
</reference>
<proteinExistence type="predicted"/>
<dbReference type="EMBL" id="JACRUL010000095">
    <property type="protein sequence ID" value="MBC5846262.1"/>
    <property type="molecule type" value="Genomic_DNA"/>
</dbReference>
<evidence type="ECO:0000313" key="3">
    <source>
        <dbReference type="Proteomes" id="UP000641454"/>
    </source>
</evidence>
<organism evidence="2 3">
    <name type="scientific">Flavobacterium muglaense</name>
    <dbReference type="NCBI Taxonomy" id="2764716"/>
    <lineage>
        <taxon>Bacteria</taxon>
        <taxon>Pseudomonadati</taxon>
        <taxon>Bacteroidota</taxon>
        <taxon>Flavobacteriia</taxon>
        <taxon>Flavobacteriales</taxon>
        <taxon>Flavobacteriaceae</taxon>
        <taxon>Flavobacterium</taxon>
    </lineage>
</organism>
<name>A0A923N2W7_9FLAO</name>
<dbReference type="AlphaFoldDB" id="A0A923N2W7"/>
<keyword evidence="1" id="KW-0732">Signal</keyword>
<dbReference type="RefSeq" id="WP_187021769.1">
    <property type="nucleotide sequence ID" value="NZ_JACRUK010000094.1"/>
</dbReference>